<dbReference type="InterPro" id="IPR007252">
    <property type="entry name" value="Nup84/Nup107"/>
</dbReference>
<dbReference type="EMBL" id="JBBWWR010000005">
    <property type="protein sequence ID" value="KAK8965922.1"/>
    <property type="molecule type" value="Genomic_DNA"/>
</dbReference>
<comment type="caution">
    <text evidence="8">The sequence shown here is derived from an EMBL/GenBank/DDBJ whole genome shotgun (WGS) entry which is preliminary data.</text>
</comment>
<keyword evidence="6" id="KW-0906">Nuclear pore complex</keyword>
<keyword evidence="2" id="KW-0813">Transport</keyword>
<comment type="subcellular location">
    <subcellularLocation>
        <location evidence="1">Nucleus</location>
        <location evidence="1">Nuclear pore complex</location>
    </subcellularLocation>
</comment>
<evidence type="ECO:0000256" key="3">
    <source>
        <dbReference type="ARBA" id="ARBA00022816"/>
    </source>
</evidence>
<protein>
    <submittedName>
        <fullName evidence="8">Uncharacterized protein</fullName>
    </submittedName>
</protein>
<keyword evidence="4" id="KW-0653">Protein transport</keyword>
<evidence type="ECO:0000256" key="1">
    <source>
        <dbReference type="ARBA" id="ARBA00004567"/>
    </source>
</evidence>
<evidence type="ECO:0000313" key="9">
    <source>
        <dbReference type="Proteomes" id="UP001412067"/>
    </source>
</evidence>
<keyword evidence="9" id="KW-1185">Reference proteome</keyword>
<reference evidence="8 9" key="1">
    <citation type="journal article" date="2022" name="Nat. Plants">
        <title>Genomes of leafy and leafless Platanthera orchids illuminate the evolution of mycoheterotrophy.</title>
        <authorList>
            <person name="Li M.H."/>
            <person name="Liu K.W."/>
            <person name="Li Z."/>
            <person name="Lu H.C."/>
            <person name="Ye Q.L."/>
            <person name="Zhang D."/>
            <person name="Wang J.Y."/>
            <person name="Li Y.F."/>
            <person name="Zhong Z.M."/>
            <person name="Liu X."/>
            <person name="Yu X."/>
            <person name="Liu D.K."/>
            <person name="Tu X.D."/>
            <person name="Liu B."/>
            <person name="Hao Y."/>
            <person name="Liao X.Y."/>
            <person name="Jiang Y.T."/>
            <person name="Sun W.H."/>
            <person name="Chen J."/>
            <person name="Chen Y.Q."/>
            <person name="Ai Y."/>
            <person name="Zhai J.W."/>
            <person name="Wu S.S."/>
            <person name="Zhou Z."/>
            <person name="Hsiao Y.Y."/>
            <person name="Wu W.L."/>
            <person name="Chen Y.Y."/>
            <person name="Lin Y.F."/>
            <person name="Hsu J.L."/>
            <person name="Li C.Y."/>
            <person name="Wang Z.W."/>
            <person name="Zhao X."/>
            <person name="Zhong W.Y."/>
            <person name="Ma X.K."/>
            <person name="Ma L."/>
            <person name="Huang J."/>
            <person name="Chen G.Z."/>
            <person name="Huang M.Z."/>
            <person name="Huang L."/>
            <person name="Peng D.H."/>
            <person name="Luo Y.B."/>
            <person name="Zou S.Q."/>
            <person name="Chen S.P."/>
            <person name="Lan S."/>
            <person name="Tsai W.C."/>
            <person name="Van de Peer Y."/>
            <person name="Liu Z.J."/>
        </authorList>
    </citation>
    <scope>NUCLEOTIDE SEQUENCE [LARGE SCALE GENOMIC DNA]</scope>
    <source>
        <strain evidence="8">Lor288</strain>
    </source>
</reference>
<dbReference type="PANTHER" id="PTHR13003">
    <property type="entry name" value="NUP107-RELATED"/>
    <property type="match status" value="1"/>
</dbReference>
<dbReference type="Proteomes" id="UP001412067">
    <property type="component" value="Unassembled WGS sequence"/>
</dbReference>
<gene>
    <name evidence="8" type="ORF">KSP40_PGU001804</name>
</gene>
<evidence type="ECO:0000256" key="4">
    <source>
        <dbReference type="ARBA" id="ARBA00022927"/>
    </source>
</evidence>
<sequence length="526" mass="59354">MGGLIRSGASPFSSSVLLVRKTDDSWLRTTYLSYLITATTFRGTLAHRWFLSLGLTSACWAMAKSWLDVQVDLQLTSSQNGKVAEKQYGDDSIVISSQGPSAGPETWPDLVLDQQPRDIPSLLQKLHSGEIVHEAAARACKEQHRQIQLFLRNTICISRLQDCEFLATVLPPSPPQSASPCCLCHLQVPASAGCNPALQFTISSPLYITLPHRSPTITRKYFGNQKRCKKSWPPIHNQQPTLHYSTSQIPHNHQKIFREPKEMNLMLCDIPDLLDLIWSWISPSEDEHNVLRPHGDPQMIRFGAHISLLLRYLLDDEMKGAFKEKLTTIGDNILQMVLSRSRELKTSNYDEKPSDVAEKLRLQSLQKATAIQWLCFTPTTTVSDFETISSKLLIGALMHSNILFREFALISMWRIPKMPIGAHMLLSFLAEPLKQPKDALLAFDDNVLDDLNEFEDWRDYYSCDATYRNWLKIEWENAAVPPTDLSSEEKEIVIAAASESLNSSLALLLIAFKGFSCESLLIKAEE</sequence>
<keyword evidence="3" id="KW-0509">mRNA transport</keyword>
<accession>A0ABR2MP09</accession>
<evidence type="ECO:0000256" key="5">
    <source>
        <dbReference type="ARBA" id="ARBA00023010"/>
    </source>
</evidence>
<proteinExistence type="predicted"/>
<evidence type="ECO:0000313" key="8">
    <source>
        <dbReference type="EMBL" id="KAK8965922.1"/>
    </source>
</evidence>
<name>A0ABR2MP09_9ASPA</name>
<evidence type="ECO:0000256" key="7">
    <source>
        <dbReference type="ARBA" id="ARBA00023242"/>
    </source>
</evidence>
<dbReference type="PANTHER" id="PTHR13003:SF2">
    <property type="entry name" value="NUCLEAR PORE COMPLEX PROTEIN NUP107"/>
    <property type="match status" value="1"/>
</dbReference>
<keyword evidence="5" id="KW-0811">Translocation</keyword>
<dbReference type="Gene3D" id="1.20.190.50">
    <property type="match status" value="1"/>
</dbReference>
<keyword evidence="7" id="KW-0539">Nucleus</keyword>
<evidence type="ECO:0000256" key="6">
    <source>
        <dbReference type="ARBA" id="ARBA00023132"/>
    </source>
</evidence>
<evidence type="ECO:0000256" key="2">
    <source>
        <dbReference type="ARBA" id="ARBA00022448"/>
    </source>
</evidence>
<organism evidence="8 9">
    <name type="scientific">Platanthera guangdongensis</name>
    <dbReference type="NCBI Taxonomy" id="2320717"/>
    <lineage>
        <taxon>Eukaryota</taxon>
        <taxon>Viridiplantae</taxon>
        <taxon>Streptophyta</taxon>
        <taxon>Embryophyta</taxon>
        <taxon>Tracheophyta</taxon>
        <taxon>Spermatophyta</taxon>
        <taxon>Magnoliopsida</taxon>
        <taxon>Liliopsida</taxon>
        <taxon>Asparagales</taxon>
        <taxon>Orchidaceae</taxon>
        <taxon>Orchidoideae</taxon>
        <taxon>Orchideae</taxon>
        <taxon>Orchidinae</taxon>
        <taxon>Platanthera</taxon>
    </lineage>
</organism>